<dbReference type="OrthoDB" id="3791041at2"/>
<feature type="compositionally biased region" description="Low complexity" evidence="1">
    <location>
        <begin position="7"/>
        <end position="31"/>
    </location>
</feature>
<gene>
    <name evidence="3" type="ORF">CLV40_110187</name>
</gene>
<keyword evidence="4" id="KW-1185">Reference proteome</keyword>
<keyword evidence="3" id="KW-0282">Flagellum</keyword>
<dbReference type="EMBL" id="PTIX01000010">
    <property type="protein sequence ID" value="PPK66483.1"/>
    <property type="molecule type" value="Genomic_DNA"/>
</dbReference>
<dbReference type="InterPro" id="IPR038610">
    <property type="entry name" value="FliK-like_C_sf"/>
</dbReference>
<name>A0A2S6GMT2_9PSEU</name>
<feature type="compositionally biased region" description="Basic and acidic residues" evidence="1">
    <location>
        <begin position="376"/>
        <end position="390"/>
    </location>
</feature>
<organism evidence="3 4">
    <name type="scientific">Actinokineospora auranticolor</name>
    <dbReference type="NCBI Taxonomy" id="155976"/>
    <lineage>
        <taxon>Bacteria</taxon>
        <taxon>Bacillati</taxon>
        <taxon>Actinomycetota</taxon>
        <taxon>Actinomycetes</taxon>
        <taxon>Pseudonocardiales</taxon>
        <taxon>Pseudonocardiaceae</taxon>
        <taxon>Actinokineospora</taxon>
    </lineage>
</organism>
<feature type="compositionally biased region" description="Low complexity" evidence="1">
    <location>
        <begin position="162"/>
        <end position="179"/>
    </location>
</feature>
<evidence type="ECO:0000313" key="4">
    <source>
        <dbReference type="Proteomes" id="UP000239203"/>
    </source>
</evidence>
<dbReference type="Pfam" id="PF02120">
    <property type="entry name" value="Flg_hook"/>
    <property type="match status" value="1"/>
</dbReference>
<feature type="region of interest" description="Disordered" evidence="1">
    <location>
        <begin position="1"/>
        <end position="31"/>
    </location>
</feature>
<proteinExistence type="predicted"/>
<feature type="region of interest" description="Disordered" evidence="1">
    <location>
        <begin position="227"/>
        <end position="261"/>
    </location>
</feature>
<feature type="region of interest" description="Disordered" evidence="1">
    <location>
        <begin position="329"/>
        <end position="410"/>
    </location>
</feature>
<feature type="compositionally biased region" description="Low complexity" evidence="1">
    <location>
        <begin position="560"/>
        <end position="579"/>
    </location>
</feature>
<feature type="compositionally biased region" description="Polar residues" evidence="1">
    <location>
        <begin position="393"/>
        <end position="410"/>
    </location>
</feature>
<reference evidence="3 4" key="1">
    <citation type="submission" date="2018-02" db="EMBL/GenBank/DDBJ databases">
        <title>Genomic Encyclopedia of Archaeal and Bacterial Type Strains, Phase II (KMG-II): from individual species to whole genera.</title>
        <authorList>
            <person name="Goeker M."/>
        </authorList>
    </citation>
    <scope>NUCLEOTIDE SEQUENCE [LARGE SCALE GENOMIC DNA]</scope>
    <source>
        <strain evidence="3 4">YU 961-1</strain>
    </source>
</reference>
<feature type="region of interest" description="Disordered" evidence="1">
    <location>
        <begin position="557"/>
        <end position="609"/>
    </location>
</feature>
<dbReference type="InterPro" id="IPR021136">
    <property type="entry name" value="Flagellar_hook_control-like_C"/>
</dbReference>
<dbReference type="AlphaFoldDB" id="A0A2S6GMT2"/>
<dbReference type="Proteomes" id="UP000239203">
    <property type="component" value="Unassembled WGS sequence"/>
</dbReference>
<evidence type="ECO:0000259" key="2">
    <source>
        <dbReference type="Pfam" id="PF02120"/>
    </source>
</evidence>
<keyword evidence="3" id="KW-0969">Cilium</keyword>
<dbReference type="Gene3D" id="3.30.750.140">
    <property type="match status" value="1"/>
</dbReference>
<protein>
    <submittedName>
        <fullName evidence="3">Flagellar hook-length control protein FliK</fullName>
    </submittedName>
</protein>
<feature type="domain" description="Flagellar hook-length control protein-like C-terminal" evidence="2">
    <location>
        <begin position="489"/>
        <end position="549"/>
    </location>
</feature>
<evidence type="ECO:0000313" key="3">
    <source>
        <dbReference type="EMBL" id="PPK66483.1"/>
    </source>
</evidence>
<evidence type="ECO:0000256" key="1">
    <source>
        <dbReference type="SAM" id="MobiDB-lite"/>
    </source>
</evidence>
<sequence length="609" mass="59112">MTIPGFTPTAARTAAGTATAAGTDANPEKAGGQAAPAFAALFQSLAGVPAQPQTAGQAVPGLAVGVAGQSEQDTADSGVDTAVDLAVNTTPDLTALALANAAVVLPQNAPIALPALTTPVAPTPTAAPESAPEAPSTRVSALTGLGAGADIVLPTAAGSPVAAPKATAGATTPGTTAQAVSGPLSAPTAGAAGVAEATAIDSARIPEVRPSAADNTGVGFVTTASAEPAESAATTPADGQGRFAAPAAPGTAPAPTGAPFATTPIVGNGAITATPVAQGAGTADINGDVAGTATVPAPTTTTTTTTAAAQATATTQVAVAAQAAATQVAEATPGSATPVNTKTSSNTEPSTATSTATSTASTATTAAQARPAPADKGGERHESKHGKDAEQDTAPTVPTGLVTQSTRSTPDTAVQANAPVDAAIALPAQPTAVDATPTAIPVHTGDLPVPAVRATTEVAAPQQPAAHQPAPTHNAHRLATELSPLRGFNGEHTLTVHLHPVDLGPVTVVAQLQGGDIRLDLGGATESAREAIRAALPELRKELETAGFSSCLVGDGSTGAGAQADQRAQRAQWDQWTRATGRTDQPEAHETPAPAPTRTPSSGVLDLHA</sequence>
<keyword evidence="3" id="KW-0966">Cell projection</keyword>
<feature type="compositionally biased region" description="Low complexity" evidence="1">
    <location>
        <begin position="343"/>
        <end position="374"/>
    </location>
</feature>
<dbReference type="CDD" id="cd17470">
    <property type="entry name" value="T3SS_Flik_C"/>
    <property type="match status" value="1"/>
</dbReference>
<comment type="caution">
    <text evidence="3">The sequence shown here is derived from an EMBL/GenBank/DDBJ whole genome shotgun (WGS) entry which is preliminary data.</text>
</comment>
<feature type="region of interest" description="Disordered" evidence="1">
    <location>
        <begin position="161"/>
        <end position="181"/>
    </location>
</feature>
<accession>A0A2S6GMT2</accession>
<dbReference type="RefSeq" id="WP_104480451.1">
    <property type="nucleotide sequence ID" value="NZ_CP154825.1"/>
</dbReference>